<dbReference type="NCBIfam" id="TIGR03996">
    <property type="entry name" value="mycofact_OYE_1"/>
    <property type="match status" value="1"/>
</dbReference>
<dbReference type="SUPFAM" id="SSF51905">
    <property type="entry name" value="FAD/NAD(P)-binding domain"/>
    <property type="match status" value="1"/>
</dbReference>
<keyword evidence="12" id="KW-1185">Reference proteome</keyword>
<dbReference type="Proteomes" id="UP000322244">
    <property type="component" value="Unassembled WGS sequence"/>
</dbReference>
<keyword evidence="4" id="KW-0285">Flavoprotein</keyword>
<evidence type="ECO:0000259" key="10">
    <source>
        <dbReference type="Pfam" id="PF00724"/>
    </source>
</evidence>
<dbReference type="GO" id="GO:0008670">
    <property type="term" value="F:2,4-dienoyl-CoA reductase (NADPH) activity"/>
    <property type="evidence" value="ECO:0007669"/>
    <property type="project" value="TreeGrafter"/>
</dbReference>
<feature type="domain" description="NADH:flavin oxidoreductase/NADH oxidase N-terminal" evidence="10">
    <location>
        <begin position="17"/>
        <end position="329"/>
    </location>
</feature>
<sequence length="647" mass="67869">MSPWLTDAMSVAGRRAQSRVLFGPHETNLCVDRSFGERSVAYYERRARGGAGIIVTENASVHPSDHPYERAPLATACAEGWSATVRAARAHGTLVLAGLTHNGLQGSSAFTQGALWGPSRVADVATRELPMEMEPGQIDAVVNGFRSAARLAADADMDGVEIDIGPTSLLRQFHSRLTNNRDDAYGEDPTLLTRRVLAAVRNELGRNRILAVRLCCDELAPWAGITPKLAAFDARAIATMLDLLVVVRGGPYSTAAYRPDAHTEPAFNVDLCREIRATIADAVPVALQGSVIDIDTAQWVLDTGVADVVEMTRAQIAEPDLVAKARLGRSPRPCLLCNQACLVRDNRNPIVSCVVNPTAGHETVDLIEGDADGSGPALVVGGGVAGLEAARVLAGRGFAVTVVERSPDTGGMLRHCAVGPGRTRLRQLPRWLAAECARLGVSVRRGETADADEVAAARLGGAVVVIATGSVAAPPGIATDASATVLTPPEVFDGAEVSGPVLVFDPVGGPVGVGVAEMLRSDCHEVAIVTPDLVVGKQLDRTGDLAASNVRLQQAGIVRHRASVVRSVIDRSALLENTFTGVTTSIPCAVLIDCTHRLPDRSVQIPGGVRVGDCVAPRTALEAVREGRSAALHAMMELDSATTGSKG</sequence>
<evidence type="ECO:0000256" key="1">
    <source>
        <dbReference type="ARBA" id="ARBA00001917"/>
    </source>
</evidence>
<evidence type="ECO:0000256" key="7">
    <source>
        <dbReference type="ARBA" id="ARBA00023002"/>
    </source>
</evidence>
<dbReference type="InterPro" id="IPR036188">
    <property type="entry name" value="FAD/NAD-bd_sf"/>
</dbReference>
<comment type="caution">
    <text evidence="11">The sequence shown here is derived from an EMBL/GenBank/DDBJ whole genome shotgun (WGS) entry which is preliminary data.</text>
</comment>
<dbReference type="InterPro" id="IPR023967">
    <property type="entry name" value="CHP03996_oxidoreductase"/>
</dbReference>
<dbReference type="Gene3D" id="3.20.20.70">
    <property type="entry name" value="Aldolase class I"/>
    <property type="match status" value="1"/>
</dbReference>
<evidence type="ECO:0000256" key="3">
    <source>
        <dbReference type="ARBA" id="ARBA00011048"/>
    </source>
</evidence>
<dbReference type="GO" id="GO:0051536">
    <property type="term" value="F:iron-sulfur cluster binding"/>
    <property type="evidence" value="ECO:0007669"/>
    <property type="project" value="UniProtKB-KW"/>
</dbReference>
<dbReference type="RefSeq" id="WP_149432810.1">
    <property type="nucleotide sequence ID" value="NZ_VLNY01000018.1"/>
</dbReference>
<dbReference type="SUPFAM" id="SSF51971">
    <property type="entry name" value="Nucleotide-binding domain"/>
    <property type="match status" value="1"/>
</dbReference>
<protein>
    <submittedName>
        <fullName evidence="11">Mycofactocin system FadH/OYE family oxidoreductase 1</fullName>
    </submittedName>
</protein>
<evidence type="ECO:0000256" key="2">
    <source>
        <dbReference type="ARBA" id="ARBA00001966"/>
    </source>
</evidence>
<comment type="cofactor">
    <cofactor evidence="1">
        <name>FMN</name>
        <dbReference type="ChEBI" id="CHEBI:58210"/>
    </cofactor>
</comment>
<dbReference type="AlphaFoldDB" id="A0A5A7S2J2"/>
<keyword evidence="9" id="KW-0411">Iron-sulfur</keyword>
<dbReference type="EMBL" id="VLNY01000018">
    <property type="protein sequence ID" value="KAA0018381.1"/>
    <property type="molecule type" value="Genomic_DNA"/>
</dbReference>
<dbReference type="SUPFAM" id="SSF51395">
    <property type="entry name" value="FMN-linked oxidoreductases"/>
    <property type="match status" value="1"/>
</dbReference>
<evidence type="ECO:0000256" key="5">
    <source>
        <dbReference type="ARBA" id="ARBA00022643"/>
    </source>
</evidence>
<evidence type="ECO:0000256" key="8">
    <source>
        <dbReference type="ARBA" id="ARBA00023004"/>
    </source>
</evidence>
<evidence type="ECO:0000256" key="6">
    <source>
        <dbReference type="ARBA" id="ARBA00022723"/>
    </source>
</evidence>
<dbReference type="PANTHER" id="PTHR42917">
    <property type="entry name" value="2,4-DIENOYL-COA REDUCTASE"/>
    <property type="match status" value="1"/>
</dbReference>
<keyword evidence="5" id="KW-0288">FMN</keyword>
<reference evidence="11 12" key="1">
    <citation type="submission" date="2019-07" db="EMBL/GenBank/DDBJ databases">
        <title>Rhodococcus cavernicolus sp. nov., isolated from a cave.</title>
        <authorList>
            <person name="Lee S.D."/>
        </authorList>
    </citation>
    <scope>NUCLEOTIDE SEQUENCE [LARGE SCALE GENOMIC DNA]</scope>
    <source>
        <strain evidence="11 12">C1-24</strain>
    </source>
</reference>
<dbReference type="PANTHER" id="PTHR42917:SF2">
    <property type="entry name" value="2,4-DIENOYL-COA REDUCTASE [(2E)-ENOYL-COA-PRODUCING]"/>
    <property type="match status" value="1"/>
</dbReference>
<dbReference type="OrthoDB" id="3169239at2"/>
<evidence type="ECO:0000313" key="12">
    <source>
        <dbReference type="Proteomes" id="UP000322244"/>
    </source>
</evidence>
<dbReference type="InterPro" id="IPR001155">
    <property type="entry name" value="OxRdtase_FMN_N"/>
</dbReference>
<keyword evidence="8" id="KW-0408">Iron</keyword>
<evidence type="ECO:0000256" key="4">
    <source>
        <dbReference type="ARBA" id="ARBA00022630"/>
    </source>
</evidence>
<name>A0A5A7S2J2_9NOCA</name>
<dbReference type="Pfam" id="PF13450">
    <property type="entry name" value="NAD_binding_8"/>
    <property type="match status" value="1"/>
</dbReference>
<dbReference type="Pfam" id="PF00724">
    <property type="entry name" value="Oxidored_FMN"/>
    <property type="match status" value="1"/>
</dbReference>
<dbReference type="Gene3D" id="3.40.50.720">
    <property type="entry name" value="NAD(P)-binding Rossmann-like Domain"/>
    <property type="match status" value="1"/>
</dbReference>
<dbReference type="GO" id="GO:0046872">
    <property type="term" value="F:metal ion binding"/>
    <property type="evidence" value="ECO:0007669"/>
    <property type="project" value="UniProtKB-KW"/>
</dbReference>
<accession>A0A5A7S2J2</accession>
<keyword evidence="7" id="KW-0560">Oxidoreductase</keyword>
<proteinExistence type="inferred from homology"/>
<dbReference type="GO" id="GO:0033543">
    <property type="term" value="P:fatty acid beta-oxidation, unsaturated, even number, reductase/isomerase pathway"/>
    <property type="evidence" value="ECO:0007669"/>
    <property type="project" value="TreeGrafter"/>
</dbReference>
<comment type="similarity">
    <text evidence="3">In the N-terminal section; belongs to the NADH:flavin oxidoreductase/NADH oxidase family.</text>
</comment>
<evidence type="ECO:0000256" key="9">
    <source>
        <dbReference type="ARBA" id="ARBA00023014"/>
    </source>
</evidence>
<gene>
    <name evidence="11" type="ORF">FOY51_23985</name>
</gene>
<evidence type="ECO:0000313" key="11">
    <source>
        <dbReference type="EMBL" id="KAA0018381.1"/>
    </source>
</evidence>
<organism evidence="11 12">
    <name type="scientific">Antrihabitans cavernicola</name>
    <dbReference type="NCBI Taxonomy" id="2495913"/>
    <lineage>
        <taxon>Bacteria</taxon>
        <taxon>Bacillati</taxon>
        <taxon>Actinomycetota</taxon>
        <taxon>Actinomycetes</taxon>
        <taxon>Mycobacteriales</taxon>
        <taxon>Nocardiaceae</taxon>
        <taxon>Antrihabitans</taxon>
    </lineage>
</organism>
<keyword evidence="6" id="KW-0479">Metal-binding</keyword>
<dbReference type="InterPro" id="IPR013785">
    <property type="entry name" value="Aldolase_TIM"/>
</dbReference>
<dbReference type="GO" id="GO:0010181">
    <property type="term" value="F:FMN binding"/>
    <property type="evidence" value="ECO:0007669"/>
    <property type="project" value="InterPro"/>
</dbReference>
<dbReference type="InterPro" id="IPR051793">
    <property type="entry name" value="NADH:flavin_oxidoreductase"/>
</dbReference>
<dbReference type="Gene3D" id="3.50.50.60">
    <property type="entry name" value="FAD/NAD(P)-binding domain"/>
    <property type="match status" value="1"/>
</dbReference>
<comment type="cofactor">
    <cofactor evidence="2">
        <name>[4Fe-4S] cluster</name>
        <dbReference type="ChEBI" id="CHEBI:49883"/>
    </cofactor>
</comment>